<protein>
    <submittedName>
        <fullName evidence="1">DUF3263 domain-containing protein</fullName>
    </submittedName>
</protein>
<name>A0ABY4N0J2_9MICO</name>
<proteinExistence type="predicted"/>
<gene>
    <name evidence="1" type="ORF">M3M28_03590</name>
</gene>
<evidence type="ECO:0000313" key="1">
    <source>
        <dbReference type="EMBL" id="UQN15554.1"/>
    </source>
</evidence>
<dbReference type="EMBL" id="CP097160">
    <property type="protein sequence ID" value="UQN15554.1"/>
    <property type="molecule type" value="Genomic_DNA"/>
</dbReference>
<organism evidence="1">
    <name type="scientific">Gulosibacter sediminis</name>
    <dbReference type="NCBI Taxonomy" id="1729695"/>
    <lineage>
        <taxon>Bacteria</taxon>
        <taxon>Bacillati</taxon>
        <taxon>Actinomycetota</taxon>
        <taxon>Actinomycetes</taxon>
        <taxon>Micrococcales</taxon>
        <taxon>Microbacteriaceae</taxon>
        <taxon>Gulosibacter</taxon>
    </lineage>
</organism>
<dbReference type="Pfam" id="PF11662">
    <property type="entry name" value="DUF3263"/>
    <property type="match status" value="1"/>
</dbReference>
<dbReference type="InterPro" id="IPR021678">
    <property type="entry name" value="DUF3263"/>
</dbReference>
<accession>A0ABY4N0J2</accession>
<reference evidence="1" key="1">
    <citation type="submission" date="2022-05" db="EMBL/GenBank/DDBJ databases">
        <title>Complete genome sequence of toluene-degrading Gulosibacter sediminis strain ACHW.36C.</title>
        <authorList>
            <person name="Wai A.C."/>
            <person name="Lai G.K."/>
            <person name="Griffin S.D."/>
            <person name="Leung F.C."/>
        </authorList>
    </citation>
    <scope>NUCLEOTIDE SEQUENCE [LARGE SCALE GENOMIC DNA]</scope>
    <source>
        <strain evidence="1">ACHW.36C</strain>
    </source>
</reference>
<sequence length="95" mass="10817">MPEAAGALRHSSPPPLHDEDRALLEFEAEHPRHGRAKEDAIRAQFGYSAARYYQILGTLIESPSALVAYPMLVHRLRRMREARRAHRFGTVDGRN</sequence>